<dbReference type="EMBL" id="CM056744">
    <property type="protein sequence ID" value="KAJ8665452.1"/>
    <property type="molecule type" value="Genomic_DNA"/>
</dbReference>
<accession>A0ACC2N339</accession>
<evidence type="ECO:0000313" key="2">
    <source>
        <dbReference type="Proteomes" id="UP001239111"/>
    </source>
</evidence>
<name>A0ACC2N339_9HYME</name>
<reference evidence="1" key="1">
    <citation type="submission" date="2023-04" db="EMBL/GenBank/DDBJ databases">
        <title>A chromosome-level genome assembly of the parasitoid wasp Eretmocerus hayati.</title>
        <authorList>
            <person name="Zhong Y."/>
            <person name="Liu S."/>
            <person name="Liu Y."/>
        </authorList>
    </citation>
    <scope>NUCLEOTIDE SEQUENCE</scope>
    <source>
        <strain evidence="1">ZJU_SS_LIU_2023</strain>
    </source>
</reference>
<evidence type="ECO:0000313" key="1">
    <source>
        <dbReference type="EMBL" id="KAJ8665452.1"/>
    </source>
</evidence>
<gene>
    <name evidence="1" type="ORF">QAD02_007114</name>
</gene>
<proteinExistence type="predicted"/>
<comment type="caution">
    <text evidence="1">The sequence shown here is derived from an EMBL/GenBank/DDBJ whole genome shotgun (WGS) entry which is preliminary data.</text>
</comment>
<protein>
    <submittedName>
        <fullName evidence="1">Uncharacterized protein</fullName>
    </submittedName>
</protein>
<keyword evidence="2" id="KW-1185">Reference proteome</keyword>
<dbReference type="Proteomes" id="UP001239111">
    <property type="component" value="Chromosome 4"/>
</dbReference>
<organism evidence="1 2">
    <name type="scientific">Eretmocerus hayati</name>
    <dbReference type="NCBI Taxonomy" id="131215"/>
    <lineage>
        <taxon>Eukaryota</taxon>
        <taxon>Metazoa</taxon>
        <taxon>Ecdysozoa</taxon>
        <taxon>Arthropoda</taxon>
        <taxon>Hexapoda</taxon>
        <taxon>Insecta</taxon>
        <taxon>Pterygota</taxon>
        <taxon>Neoptera</taxon>
        <taxon>Endopterygota</taxon>
        <taxon>Hymenoptera</taxon>
        <taxon>Apocrita</taxon>
        <taxon>Proctotrupomorpha</taxon>
        <taxon>Chalcidoidea</taxon>
        <taxon>Aphelinidae</taxon>
        <taxon>Aphelininae</taxon>
        <taxon>Eretmocerus</taxon>
    </lineage>
</organism>
<sequence>MHNDFERLKIYLNDSYNANNFHIKDFIAMFGYLYNQSAFHEKFQSLPKLINEIWDVMGESGLAIRNSITWVIETIKEAFNRSSEFISMILKGNLMYQITSVLEGFVVKYDMFVREVHISFIKYIEQMYKKIHQQLSYQVSEYTICLGSRVSIGPWNQRE</sequence>